<dbReference type="InterPro" id="IPR009003">
    <property type="entry name" value="Peptidase_S1_PA"/>
</dbReference>
<evidence type="ECO:0000313" key="4">
    <source>
        <dbReference type="EMBL" id="MFB8773152.1"/>
    </source>
</evidence>
<dbReference type="SUPFAM" id="SSF50494">
    <property type="entry name" value="Trypsin-like serine proteases"/>
    <property type="match status" value="1"/>
</dbReference>
<keyword evidence="5" id="KW-1185">Reference proteome</keyword>
<comment type="caution">
    <text evidence="4">The sequence shown here is derived from an EMBL/GenBank/DDBJ whole genome shotgun (WGS) entry which is preliminary data.</text>
</comment>
<dbReference type="PROSITE" id="PS51257">
    <property type="entry name" value="PROKAR_LIPOPROTEIN"/>
    <property type="match status" value="1"/>
</dbReference>
<dbReference type="InterPro" id="IPR006311">
    <property type="entry name" value="TAT_signal"/>
</dbReference>
<organism evidence="4 5">
    <name type="scientific">Streptomyces broussonetiae</name>
    <dbReference type="NCBI Taxonomy" id="2686304"/>
    <lineage>
        <taxon>Bacteria</taxon>
        <taxon>Bacillati</taxon>
        <taxon>Actinomycetota</taxon>
        <taxon>Actinomycetes</taxon>
        <taxon>Kitasatosporales</taxon>
        <taxon>Streptomycetaceae</taxon>
        <taxon>Streptomyces</taxon>
    </lineage>
</organism>
<feature type="signal peptide" evidence="3">
    <location>
        <begin position="1"/>
        <end position="34"/>
    </location>
</feature>
<dbReference type="PANTHER" id="PTHR15462">
    <property type="entry name" value="SERINE PROTEASE"/>
    <property type="match status" value="1"/>
</dbReference>
<feature type="compositionally biased region" description="Low complexity" evidence="2">
    <location>
        <begin position="45"/>
        <end position="59"/>
    </location>
</feature>
<protein>
    <recommendedName>
        <fullName evidence="6">Secreted protein</fullName>
    </recommendedName>
</protein>
<feature type="chain" id="PRO_5045611950" description="Secreted protein" evidence="3">
    <location>
        <begin position="35"/>
        <end position="405"/>
    </location>
</feature>
<dbReference type="PROSITE" id="PS51318">
    <property type="entry name" value="TAT"/>
    <property type="match status" value="1"/>
</dbReference>
<dbReference type="InterPro" id="IPR050966">
    <property type="entry name" value="Glutamyl_endopeptidase"/>
</dbReference>
<dbReference type="InterPro" id="IPR043504">
    <property type="entry name" value="Peptidase_S1_PA_chymotrypsin"/>
</dbReference>
<evidence type="ECO:0000256" key="1">
    <source>
        <dbReference type="ARBA" id="ARBA00022729"/>
    </source>
</evidence>
<reference evidence="4 5" key="1">
    <citation type="submission" date="2024-01" db="EMBL/GenBank/DDBJ databases">
        <title>Genome mining of biosynthetic gene clusters to explore secondary metabolites of Streptomyces sp.</title>
        <authorList>
            <person name="Baig A."/>
            <person name="Ajitkumar Shintre N."/>
            <person name="Kumar H."/>
            <person name="Anbarasu A."/>
            <person name="Ramaiah S."/>
        </authorList>
    </citation>
    <scope>NUCLEOTIDE SEQUENCE [LARGE SCALE GENOMIC DNA]</scope>
    <source>
        <strain evidence="4 5">A57</strain>
    </source>
</reference>
<accession>A0ABV5E8I7</accession>
<dbReference type="RefSeq" id="WP_376732030.1">
    <property type="nucleotide sequence ID" value="NZ_JAYMRP010000007.1"/>
</dbReference>
<dbReference type="Proteomes" id="UP001585080">
    <property type="component" value="Unassembled WGS sequence"/>
</dbReference>
<evidence type="ECO:0000256" key="2">
    <source>
        <dbReference type="SAM" id="MobiDB-lite"/>
    </source>
</evidence>
<evidence type="ECO:0000256" key="3">
    <source>
        <dbReference type="SAM" id="SignalP"/>
    </source>
</evidence>
<dbReference type="EMBL" id="JAYMRP010000007">
    <property type="protein sequence ID" value="MFB8773152.1"/>
    <property type="molecule type" value="Genomic_DNA"/>
</dbReference>
<feature type="region of interest" description="Disordered" evidence="2">
    <location>
        <begin position="45"/>
        <end position="64"/>
    </location>
</feature>
<name>A0ABV5E8I7_9ACTN</name>
<gene>
    <name evidence="4" type="ORF">VSS16_10475</name>
</gene>
<dbReference type="Gene3D" id="2.40.10.10">
    <property type="entry name" value="Trypsin-like serine proteases"/>
    <property type="match status" value="2"/>
</dbReference>
<proteinExistence type="predicted"/>
<dbReference type="PANTHER" id="PTHR15462:SF19">
    <property type="entry name" value="PEPTIDASE S1 DOMAIN-CONTAINING PROTEIN"/>
    <property type="match status" value="1"/>
</dbReference>
<evidence type="ECO:0008006" key="6">
    <source>
        <dbReference type="Google" id="ProtNLM"/>
    </source>
</evidence>
<keyword evidence="1 3" id="KW-0732">Signal</keyword>
<evidence type="ECO:0000313" key="5">
    <source>
        <dbReference type="Proteomes" id="UP001585080"/>
    </source>
</evidence>
<sequence length="405" mass="42053">MRSPSTPCAAHRGGRRRLLAAAGLVAALALTATACGGATDDTADGDPGAAASASGAADGADGGVAIPGDIKDRLKEHGIDVDAWKDGGWKDWDRDKWLSEAKDFVNPVIEGLWEPERMLSAQEADKTMSVQEAAADQGVSDPAPAPVEAEAERTPYHRNAAPVGKIFFDSPEGSMVCSGTVIKDVNHPGRSNLVWTAGHCVHAGGGGGWYRNIVFVPAYNDLGRSEAELTGAAPQEIAPYGNWWADWAATSNGWIEGGSASGGSGAAYDYAVLHVQPEQGAKSLEETVGAALDVDFSAPAAAEAGQMGAWGYPAAPPYNGLRMFKCLDAPGRLSLSPSLPTMYRIGCTMTGGSSGGGWFRVVDGEAKLVSNTSIGPLDNTWLAGPQLGQDARALYENMSETYGGQ</sequence>